<dbReference type="InterPro" id="IPR032331">
    <property type="entry name" value="DUF4856"/>
</dbReference>
<dbReference type="EMBL" id="SPNC01000051">
    <property type="protein sequence ID" value="TFH95413.1"/>
    <property type="molecule type" value="Genomic_DNA"/>
</dbReference>
<dbReference type="STRING" id="1122973.GCA_000379925_00235"/>
<accession>A0A4Y8WPH2</accession>
<sequence>MYFKQMNKKIRYILVLAVWVLAGACGHKTGEVVESAYVLPISAEPEYRFVRNGRSSVDIQECKLLSTPINYIYEQKMRSAQIQTEESYTDTKKLFTEGEFGLKPRSELAGSAYAQPFRSEVQRYMDELIETSAQLSGYGAVVPYKHRLQEAEVGKGGYVGVNIGDKNIAFVGEKGLVVAELFRFGVMGAIYLDKILNLHLDDDLLANHTLQSNHDNLVLGAGHNYTALEHHWDLAYGYYRYWRPWAEGEGIPALRKSSDRIFRAFVEGRMLMETFRYDDIREQARIIREELGRVVVIRAIHALVGANTMTNLRERPKYAFQLLSQGYGLIYAAQFVRKADGSPLFKREEVQGLLEGMRSGNGLWDKERLLDSAEREGSLLWAATNLASRIGVTLDEIKK</sequence>
<dbReference type="AlphaFoldDB" id="A0A4Y8WPH2"/>
<dbReference type="PROSITE" id="PS51257">
    <property type="entry name" value="PROKAR_LIPOPROTEIN"/>
    <property type="match status" value="1"/>
</dbReference>
<evidence type="ECO:0000313" key="2">
    <source>
        <dbReference type="Proteomes" id="UP000297225"/>
    </source>
</evidence>
<gene>
    <name evidence="1" type="ORF">E4P47_04570</name>
</gene>
<dbReference type="Pfam" id="PF16148">
    <property type="entry name" value="DUF4856"/>
    <property type="match status" value="1"/>
</dbReference>
<evidence type="ECO:0000313" key="1">
    <source>
        <dbReference type="EMBL" id="TFH95413.1"/>
    </source>
</evidence>
<reference evidence="1 2" key="1">
    <citation type="submission" date="2019-03" db="EMBL/GenBank/DDBJ databases">
        <title>Porphyromonas levii Isolated from the Uterus of Dairy Cows.</title>
        <authorList>
            <person name="Francis A.M."/>
        </authorList>
    </citation>
    <scope>NUCLEOTIDE SEQUENCE [LARGE SCALE GENOMIC DNA]</scope>
    <source>
        <strain evidence="1 2">AF5678</strain>
    </source>
</reference>
<keyword evidence="2" id="KW-1185">Reference proteome</keyword>
<dbReference type="OrthoDB" id="5498726at2"/>
<name>A0A4Y8WPH2_9PORP</name>
<comment type="caution">
    <text evidence="1">The sequence shown here is derived from an EMBL/GenBank/DDBJ whole genome shotgun (WGS) entry which is preliminary data.</text>
</comment>
<protein>
    <submittedName>
        <fullName evidence="1">DUF4856 domain-containing protein</fullName>
    </submittedName>
</protein>
<dbReference type="Proteomes" id="UP000297225">
    <property type="component" value="Unassembled WGS sequence"/>
</dbReference>
<proteinExistence type="predicted"/>
<organism evidence="1 2">
    <name type="scientific">Porphyromonas levii</name>
    <dbReference type="NCBI Taxonomy" id="28114"/>
    <lineage>
        <taxon>Bacteria</taxon>
        <taxon>Pseudomonadati</taxon>
        <taxon>Bacteroidota</taxon>
        <taxon>Bacteroidia</taxon>
        <taxon>Bacteroidales</taxon>
        <taxon>Porphyromonadaceae</taxon>
        <taxon>Porphyromonas</taxon>
    </lineage>
</organism>